<evidence type="ECO:0000256" key="7">
    <source>
        <dbReference type="SAM" id="MobiDB-lite"/>
    </source>
</evidence>
<keyword evidence="6" id="KW-0539">Nucleus</keyword>
<comment type="caution">
    <text evidence="9">The sequence shown here is derived from an EMBL/GenBank/DDBJ whole genome shotgun (WGS) entry which is preliminary data.</text>
</comment>
<dbReference type="Proteomes" id="UP000806378">
    <property type="component" value="Unassembled WGS sequence"/>
</dbReference>
<evidence type="ECO:0000313" key="9">
    <source>
        <dbReference type="EMBL" id="KAF7846414.1"/>
    </source>
</evidence>
<dbReference type="Pfam" id="PF01805">
    <property type="entry name" value="Surp"/>
    <property type="match status" value="2"/>
</dbReference>
<dbReference type="GO" id="GO:0071004">
    <property type="term" value="C:U2-type prespliceosome"/>
    <property type="evidence" value="ECO:0007669"/>
    <property type="project" value="TreeGrafter"/>
</dbReference>
<keyword evidence="3" id="KW-0747">Spliceosome</keyword>
<dbReference type="GO" id="GO:0003723">
    <property type="term" value="F:RNA binding"/>
    <property type="evidence" value="ECO:0007669"/>
    <property type="project" value="InterPro"/>
</dbReference>
<feature type="domain" description="SURP motif" evidence="8">
    <location>
        <begin position="30"/>
        <end position="72"/>
    </location>
</feature>
<organism evidence="9 10">
    <name type="scientific">Corymbia citriodora subsp. variegata</name>
    <dbReference type="NCBI Taxonomy" id="360336"/>
    <lineage>
        <taxon>Eukaryota</taxon>
        <taxon>Viridiplantae</taxon>
        <taxon>Streptophyta</taxon>
        <taxon>Embryophyta</taxon>
        <taxon>Tracheophyta</taxon>
        <taxon>Spermatophyta</taxon>
        <taxon>Magnoliopsida</taxon>
        <taxon>eudicotyledons</taxon>
        <taxon>Gunneridae</taxon>
        <taxon>Pentapetalae</taxon>
        <taxon>rosids</taxon>
        <taxon>malvids</taxon>
        <taxon>Myrtales</taxon>
        <taxon>Myrtaceae</taxon>
        <taxon>Myrtoideae</taxon>
        <taxon>Eucalypteae</taxon>
        <taxon>Corymbia</taxon>
    </lineage>
</organism>
<feature type="region of interest" description="Disordered" evidence="7">
    <location>
        <begin position="339"/>
        <end position="358"/>
    </location>
</feature>
<accession>A0A8T0CGZ6</accession>
<dbReference type="InterPro" id="IPR000061">
    <property type="entry name" value="Surp"/>
</dbReference>
<dbReference type="EMBL" id="MU093358">
    <property type="protein sequence ID" value="KAF7846414.1"/>
    <property type="molecule type" value="Genomic_DNA"/>
</dbReference>
<dbReference type="FunFam" id="1.10.10.790:FF:000001">
    <property type="entry name" value="Splicing factor 3a, subunit 1"/>
    <property type="match status" value="1"/>
</dbReference>
<dbReference type="SMART" id="SM00648">
    <property type="entry name" value="SWAP"/>
    <property type="match status" value="2"/>
</dbReference>
<dbReference type="Pfam" id="PF12230">
    <property type="entry name" value="PRP21_like_P"/>
    <property type="match status" value="1"/>
</dbReference>
<dbReference type="PANTHER" id="PTHR15316:SF1">
    <property type="entry name" value="SPLICING FACTOR 3A SUBUNIT 1"/>
    <property type="match status" value="1"/>
</dbReference>
<evidence type="ECO:0000256" key="4">
    <source>
        <dbReference type="ARBA" id="ARBA00022737"/>
    </source>
</evidence>
<dbReference type="InterPro" id="IPR045146">
    <property type="entry name" value="SF3A1"/>
</dbReference>
<protein>
    <recommendedName>
        <fullName evidence="8">SURP motif domain-containing protein</fullName>
    </recommendedName>
</protein>
<evidence type="ECO:0000256" key="1">
    <source>
        <dbReference type="ARBA" id="ARBA00004123"/>
    </source>
</evidence>
<dbReference type="PROSITE" id="PS50128">
    <property type="entry name" value="SURP"/>
    <property type="match status" value="2"/>
</dbReference>
<dbReference type="GO" id="GO:0071013">
    <property type="term" value="C:catalytic step 2 spliceosome"/>
    <property type="evidence" value="ECO:0007669"/>
    <property type="project" value="TreeGrafter"/>
</dbReference>
<feature type="region of interest" description="Disordered" evidence="7">
    <location>
        <begin position="434"/>
        <end position="472"/>
    </location>
</feature>
<dbReference type="GO" id="GO:0005686">
    <property type="term" value="C:U2 snRNP"/>
    <property type="evidence" value="ECO:0007669"/>
    <property type="project" value="TreeGrafter"/>
</dbReference>
<evidence type="ECO:0000256" key="3">
    <source>
        <dbReference type="ARBA" id="ARBA00022728"/>
    </source>
</evidence>
<dbReference type="PANTHER" id="PTHR15316">
    <property type="entry name" value="SPLICEOSOME ASSOCIATED PROTEIN 114/SWAP SPLICING FACTOR-RELATED"/>
    <property type="match status" value="1"/>
</dbReference>
<keyword evidence="10" id="KW-1185">Reference proteome</keyword>
<dbReference type="InterPro" id="IPR035967">
    <property type="entry name" value="SWAP/Surp_sf"/>
</dbReference>
<feature type="region of interest" description="Disordered" evidence="7">
    <location>
        <begin position="85"/>
        <end position="105"/>
    </location>
</feature>
<dbReference type="AlphaFoldDB" id="A0A8T0CGZ6"/>
<comment type="subcellular location">
    <subcellularLocation>
        <location evidence="1">Nucleus</location>
    </subcellularLocation>
</comment>
<dbReference type="Gramene" id="rna-gnl|WGS:JABURB|Cocit.L4411.1">
    <property type="protein sequence ID" value="cds-KAF7846414.1"/>
    <property type="gene ID" value="gene-BT93_L4411"/>
</dbReference>
<name>A0A8T0CGZ6_CORYI</name>
<keyword evidence="2" id="KW-0507">mRNA processing</keyword>
<dbReference type="Gene3D" id="1.10.10.790">
    <property type="entry name" value="Surp module"/>
    <property type="match status" value="2"/>
</dbReference>
<gene>
    <name evidence="9" type="ORF">BT93_L4411</name>
</gene>
<dbReference type="InterPro" id="IPR022030">
    <property type="entry name" value="SF3A1_dom"/>
</dbReference>
<reference evidence="9" key="1">
    <citation type="submission" date="2020-05" db="EMBL/GenBank/DDBJ databases">
        <title>WGS assembly of Corymbia citriodora subspecies variegata.</title>
        <authorList>
            <person name="Barry K."/>
            <person name="Hundley H."/>
            <person name="Shu S."/>
            <person name="Jenkins J."/>
            <person name="Grimwood J."/>
            <person name="Baten A."/>
        </authorList>
    </citation>
    <scope>NUCLEOTIDE SEQUENCE</scope>
    <source>
        <strain evidence="9">CV2-018</strain>
    </source>
</reference>
<keyword evidence="4" id="KW-0677">Repeat</keyword>
<dbReference type="SUPFAM" id="SSF109905">
    <property type="entry name" value="Surp module (SWAP domain)"/>
    <property type="match status" value="2"/>
</dbReference>
<dbReference type="FunFam" id="1.10.10.790:FF:000015">
    <property type="entry name" value="Splicing factor 3A subunit 1"/>
    <property type="match status" value="1"/>
</dbReference>
<sequence>MAQTGTATSVDTTGKVPEGIVLPPKDIRAIVEKTAGYVARNGVVFEDRIRDKEQSNSKFSFLSPNDAYGPFYQWRLSEVRAGRNADISGRRTAPISEKPKGPEPPPEFYFSARQPNISALDLEILRLTALHVARKGKSWMTNLSQKEARNYQFDFLRPQHSLYNFFQRMVDQYTILLQTGPDGQKAEQARIQSLQTNTQDRFKALEAAKKRSEYIKFTETQKQKKVEAEEAEKLAYAQVDWHDFVVVETVLFTDADEQTDLPPPTTLNDLQSASLEQKAMMSLSRPDMRIEEAMPDDSYANYTDYQDPYQVPQSIPAAYTPTPNVAQPTYPIAPPTYVPPPQSSPLPHTTSQHQSQPAPMRIRQDYIPRAQQRTQASAQSSICPNCGQRILNSELDEHLRIELLDPQWKEQQQKAADRFSTITTSNMDIAANMKRLRPHTEMSQQEDEEERRKRAKLQEIHGNQGARSRFNL</sequence>
<proteinExistence type="predicted"/>
<dbReference type="GO" id="GO:0000381">
    <property type="term" value="P:regulation of alternative mRNA splicing, via spliceosome"/>
    <property type="evidence" value="ECO:0007669"/>
    <property type="project" value="TreeGrafter"/>
</dbReference>
<evidence type="ECO:0000256" key="5">
    <source>
        <dbReference type="ARBA" id="ARBA00023187"/>
    </source>
</evidence>
<evidence type="ECO:0000313" key="10">
    <source>
        <dbReference type="Proteomes" id="UP000806378"/>
    </source>
</evidence>
<feature type="domain" description="SURP motif" evidence="8">
    <location>
        <begin position="124"/>
        <end position="166"/>
    </location>
</feature>
<keyword evidence="5" id="KW-0508">mRNA splicing</keyword>
<dbReference type="GO" id="GO:0045292">
    <property type="term" value="P:mRNA cis splicing, via spliceosome"/>
    <property type="evidence" value="ECO:0007669"/>
    <property type="project" value="InterPro"/>
</dbReference>
<evidence type="ECO:0000259" key="8">
    <source>
        <dbReference type="PROSITE" id="PS50128"/>
    </source>
</evidence>
<evidence type="ECO:0000256" key="2">
    <source>
        <dbReference type="ARBA" id="ARBA00022664"/>
    </source>
</evidence>
<dbReference type="OrthoDB" id="447637at2759"/>
<feature type="compositionally biased region" description="Basic and acidic residues" evidence="7">
    <location>
        <begin position="450"/>
        <end position="459"/>
    </location>
</feature>
<evidence type="ECO:0000256" key="6">
    <source>
        <dbReference type="ARBA" id="ARBA00023242"/>
    </source>
</evidence>